<dbReference type="RefSeq" id="WP_378610345.1">
    <property type="nucleotide sequence ID" value="NZ_JBHSAX010000002.1"/>
</dbReference>
<name>A0ABV8DLT4_9NOCA</name>
<organism evidence="2 3">
    <name type="scientific">Nocardia jiangsuensis</name>
    <dbReference type="NCBI Taxonomy" id="1691563"/>
    <lineage>
        <taxon>Bacteria</taxon>
        <taxon>Bacillati</taxon>
        <taxon>Actinomycetota</taxon>
        <taxon>Actinomycetes</taxon>
        <taxon>Mycobacteriales</taxon>
        <taxon>Nocardiaceae</taxon>
        <taxon>Nocardia</taxon>
    </lineage>
</organism>
<feature type="compositionally biased region" description="Gly residues" evidence="1">
    <location>
        <begin position="276"/>
        <end position="291"/>
    </location>
</feature>
<keyword evidence="3" id="KW-1185">Reference proteome</keyword>
<proteinExistence type="predicted"/>
<evidence type="ECO:0000313" key="2">
    <source>
        <dbReference type="EMBL" id="MFC3960576.1"/>
    </source>
</evidence>
<dbReference type="EMBL" id="JBHSAX010000002">
    <property type="protein sequence ID" value="MFC3960576.1"/>
    <property type="molecule type" value="Genomic_DNA"/>
</dbReference>
<feature type="region of interest" description="Disordered" evidence="1">
    <location>
        <begin position="232"/>
        <end position="291"/>
    </location>
</feature>
<comment type="caution">
    <text evidence="2">The sequence shown here is derived from an EMBL/GenBank/DDBJ whole genome shotgun (WGS) entry which is preliminary data.</text>
</comment>
<evidence type="ECO:0008006" key="4">
    <source>
        <dbReference type="Google" id="ProtNLM"/>
    </source>
</evidence>
<feature type="compositionally biased region" description="Basic and acidic residues" evidence="1">
    <location>
        <begin position="261"/>
        <end position="273"/>
    </location>
</feature>
<evidence type="ECO:0000313" key="3">
    <source>
        <dbReference type="Proteomes" id="UP001595696"/>
    </source>
</evidence>
<reference evidence="3" key="1">
    <citation type="journal article" date="2019" name="Int. J. Syst. Evol. Microbiol.">
        <title>The Global Catalogue of Microorganisms (GCM) 10K type strain sequencing project: providing services to taxonomists for standard genome sequencing and annotation.</title>
        <authorList>
            <consortium name="The Broad Institute Genomics Platform"/>
            <consortium name="The Broad Institute Genome Sequencing Center for Infectious Disease"/>
            <person name="Wu L."/>
            <person name="Ma J."/>
        </authorList>
    </citation>
    <scope>NUCLEOTIDE SEQUENCE [LARGE SCALE GENOMIC DNA]</scope>
    <source>
        <strain evidence="3">CGMCC 4.7330</strain>
    </source>
</reference>
<sequence length="291" mass="31503">MTTEPVGRSAYGPGPPGDGALFELLRAENFAGPAWDRFATEVCRYGIAVLGAWLATGEIGRRAAAAGVPLTLGAEERARFLRDREFRAEFVDVAVAEALFAFRAESRAGTGWRSDRGASLTTWFAAKCAIAFVNEFKKYRRAEVRHHLTLSAVRRETEQAADPARLVTDRAVLREHLLRLPQRDRNIVWGKACGHTHAEVAELFGEPSARAVERRWAVLRAREPWIGRLLERSGHDEEDGERPPAGCRGAGQHGDAARGIVFRDRTGAGRDHPGPAGAGGGGAGPRAPDGG</sequence>
<dbReference type="Proteomes" id="UP001595696">
    <property type="component" value="Unassembled WGS sequence"/>
</dbReference>
<accession>A0ABV8DLT4</accession>
<protein>
    <recommendedName>
        <fullName evidence="4">DNA-directed RNA polymerase specialized sigma24 family protein</fullName>
    </recommendedName>
</protein>
<evidence type="ECO:0000256" key="1">
    <source>
        <dbReference type="SAM" id="MobiDB-lite"/>
    </source>
</evidence>
<gene>
    <name evidence="2" type="ORF">ACFO0B_01080</name>
</gene>